<proteinExistence type="predicted"/>
<evidence type="ECO:0000256" key="1">
    <source>
        <dbReference type="SAM" id="Phobius"/>
    </source>
</evidence>
<keyword evidence="1" id="KW-0472">Membrane</keyword>
<dbReference type="OrthoDB" id="5865697at2759"/>
<evidence type="ECO:0008006" key="4">
    <source>
        <dbReference type="Google" id="ProtNLM"/>
    </source>
</evidence>
<dbReference type="Proteomes" id="UP000024635">
    <property type="component" value="Unassembled WGS sequence"/>
</dbReference>
<reference evidence="3" key="1">
    <citation type="journal article" date="2015" name="Nat. Genet.">
        <title>The genome and transcriptome of the zoonotic hookworm Ancylostoma ceylanicum identify infection-specific gene families.</title>
        <authorList>
            <person name="Schwarz E.M."/>
            <person name="Hu Y."/>
            <person name="Antoshechkin I."/>
            <person name="Miller M.M."/>
            <person name="Sternberg P.W."/>
            <person name="Aroian R.V."/>
        </authorList>
    </citation>
    <scope>NUCLEOTIDE SEQUENCE</scope>
    <source>
        <strain evidence="3">HY135</strain>
    </source>
</reference>
<evidence type="ECO:0000313" key="2">
    <source>
        <dbReference type="EMBL" id="EYC33457.1"/>
    </source>
</evidence>
<feature type="transmembrane region" description="Helical" evidence="1">
    <location>
        <begin position="91"/>
        <end position="110"/>
    </location>
</feature>
<name>A0A016W2E9_9BILA</name>
<dbReference type="AlphaFoldDB" id="A0A016W2E9"/>
<dbReference type="EMBL" id="JARK01001338">
    <property type="protein sequence ID" value="EYC33457.1"/>
    <property type="molecule type" value="Genomic_DNA"/>
</dbReference>
<organism evidence="2 3">
    <name type="scientific">Ancylostoma ceylanicum</name>
    <dbReference type="NCBI Taxonomy" id="53326"/>
    <lineage>
        <taxon>Eukaryota</taxon>
        <taxon>Metazoa</taxon>
        <taxon>Ecdysozoa</taxon>
        <taxon>Nematoda</taxon>
        <taxon>Chromadorea</taxon>
        <taxon>Rhabditida</taxon>
        <taxon>Rhabditina</taxon>
        <taxon>Rhabditomorpha</taxon>
        <taxon>Strongyloidea</taxon>
        <taxon>Ancylostomatidae</taxon>
        <taxon>Ancylostomatinae</taxon>
        <taxon>Ancylostoma</taxon>
    </lineage>
</organism>
<keyword evidence="3" id="KW-1185">Reference proteome</keyword>
<evidence type="ECO:0000313" key="3">
    <source>
        <dbReference type="Proteomes" id="UP000024635"/>
    </source>
</evidence>
<keyword evidence="1" id="KW-1133">Transmembrane helix</keyword>
<keyword evidence="1" id="KW-0812">Transmembrane</keyword>
<comment type="caution">
    <text evidence="2">The sequence shown here is derived from an EMBL/GenBank/DDBJ whole genome shotgun (WGS) entry which is preliminary data.</text>
</comment>
<gene>
    <name evidence="2" type="primary">Acey_s0002.g810</name>
    <name evidence="2" type="ORF">Y032_0002g810</name>
</gene>
<protein>
    <recommendedName>
        <fullName evidence="4">C2H2-type domain-containing protein</fullName>
    </recommendedName>
</protein>
<sequence length="231" mass="25917">MLPAQPCHHTGSMVALTAWKPGTVEAADTNSARLDEPVIVNCFFPNCKKRTLRWKRSRGIRDLKDHARTHWGKPVLNCQHCEAVLLSSNQVLVYIPSLFTLLSFVLFAVLQSLQKAPPRGKASETKFARDCSGTFYPKHLYRLVRSLLIPSLSYHSVAVMTEKSSLTTNMFCCFSFESSGTTAAQAAPTNKCHTIDLWGEVEDERLLELIGEIPWRYTHELVEGPRAIAVE</sequence>
<accession>A0A016W2E9</accession>